<dbReference type="SMART" id="SM00181">
    <property type="entry name" value="EGF"/>
    <property type="match status" value="1"/>
</dbReference>
<evidence type="ECO:0000259" key="6">
    <source>
        <dbReference type="PROSITE" id="PS50026"/>
    </source>
</evidence>
<dbReference type="InterPro" id="IPR000742">
    <property type="entry name" value="EGF"/>
</dbReference>
<dbReference type="InterPro" id="IPR001881">
    <property type="entry name" value="EGF-like_Ca-bd_dom"/>
</dbReference>
<dbReference type="Gene3D" id="4.10.410.20">
    <property type="match status" value="1"/>
</dbReference>
<proteinExistence type="predicted"/>
<accession>A0A7M7NSD1</accession>
<dbReference type="PROSITE" id="PS01186">
    <property type="entry name" value="EGF_2"/>
    <property type="match status" value="1"/>
</dbReference>
<dbReference type="InterPro" id="IPR001212">
    <property type="entry name" value="Somatomedin_B_dom"/>
</dbReference>
<keyword evidence="5" id="KW-0732">Signal</keyword>
<evidence type="ECO:0000256" key="2">
    <source>
        <dbReference type="ARBA" id="ARBA00022737"/>
    </source>
</evidence>
<dbReference type="PROSITE" id="PS50026">
    <property type="entry name" value="EGF_3"/>
    <property type="match status" value="1"/>
</dbReference>
<protein>
    <submittedName>
        <fullName evidence="8">Uncharacterized protein</fullName>
    </submittedName>
</protein>
<evidence type="ECO:0000259" key="7">
    <source>
        <dbReference type="PROSITE" id="PS50958"/>
    </source>
</evidence>
<evidence type="ECO:0000256" key="4">
    <source>
        <dbReference type="PROSITE-ProRule" id="PRU00076"/>
    </source>
</evidence>
<dbReference type="PROSITE" id="PS00524">
    <property type="entry name" value="SMB_1"/>
    <property type="match status" value="1"/>
</dbReference>
<dbReference type="Gene3D" id="2.10.25.10">
    <property type="entry name" value="Laminin"/>
    <property type="match status" value="1"/>
</dbReference>
<comment type="caution">
    <text evidence="4">Lacks conserved residue(s) required for the propagation of feature annotation.</text>
</comment>
<evidence type="ECO:0000313" key="8">
    <source>
        <dbReference type="EnsemblMetazoa" id="XP_030840979"/>
    </source>
</evidence>
<reference evidence="9" key="1">
    <citation type="submission" date="2015-02" db="EMBL/GenBank/DDBJ databases">
        <title>Genome sequencing for Strongylocentrotus purpuratus.</title>
        <authorList>
            <person name="Murali S."/>
            <person name="Liu Y."/>
            <person name="Vee V."/>
            <person name="English A."/>
            <person name="Wang M."/>
            <person name="Skinner E."/>
            <person name="Han Y."/>
            <person name="Muzny D.M."/>
            <person name="Worley K.C."/>
            <person name="Gibbs R.A."/>
        </authorList>
    </citation>
    <scope>NUCLEOTIDE SEQUENCE</scope>
</reference>
<sequence length="136" mass="14755">MDSRLVLCLVVIGLVSHQVSAQRGSCEGCCDCGFMGGYNCYCDNYCQTAGDCCSDYATHCADPCESTPCQNGGFCDSVEGTFTCTCPSGYFGERCQEKESDPCTYKTFLQFKHGINFEITKEGKKRGSSCSNHSSI</sequence>
<reference evidence="8" key="2">
    <citation type="submission" date="2021-01" db="UniProtKB">
        <authorList>
            <consortium name="EnsemblMetazoa"/>
        </authorList>
    </citation>
    <scope>IDENTIFICATION</scope>
</reference>
<dbReference type="FunFam" id="2.10.25.10:FF:000095">
    <property type="entry name" value="Notch, isoform B"/>
    <property type="match status" value="1"/>
</dbReference>
<dbReference type="SUPFAM" id="SSF57196">
    <property type="entry name" value="EGF/Laminin"/>
    <property type="match status" value="1"/>
</dbReference>
<dbReference type="SUPFAM" id="SSF90188">
    <property type="entry name" value="Somatomedin B domain"/>
    <property type="match status" value="1"/>
</dbReference>
<keyword evidence="9" id="KW-1185">Reference proteome</keyword>
<feature type="chain" id="PRO_5029841105" evidence="5">
    <location>
        <begin position="22"/>
        <end position="136"/>
    </location>
</feature>
<dbReference type="InterPro" id="IPR036024">
    <property type="entry name" value="Somatomedin_B-like_dom_sf"/>
</dbReference>
<dbReference type="EnsemblMetazoa" id="XM_030985119">
    <property type="protein sequence ID" value="XP_030840979"/>
    <property type="gene ID" value="LOC115923795"/>
</dbReference>
<dbReference type="PROSITE" id="PS50958">
    <property type="entry name" value="SMB_2"/>
    <property type="match status" value="1"/>
</dbReference>
<keyword evidence="1 4" id="KW-0245">EGF-like domain</keyword>
<dbReference type="OrthoDB" id="6133584at2759"/>
<organism evidence="8 9">
    <name type="scientific">Strongylocentrotus purpuratus</name>
    <name type="common">Purple sea urchin</name>
    <dbReference type="NCBI Taxonomy" id="7668"/>
    <lineage>
        <taxon>Eukaryota</taxon>
        <taxon>Metazoa</taxon>
        <taxon>Echinodermata</taxon>
        <taxon>Eleutherozoa</taxon>
        <taxon>Echinozoa</taxon>
        <taxon>Echinoidea</taxon>
        <taxon>Euechinoidea</taxon>
        <taxon>Echinacea</taxon>
        <taxon>Camarodonta</taxon>
        <taxon>Echinidea</taxon>
        <taxon>Strongylocentrotidae</taxon>
        <taxon>Strongylocentrotus</taxon>
    </lineage>
</organism>
<feature type="domain" description="EGF-like" evidence="6">
    <location>
        <begin position="61"/>
        <end position="96"/>
    </location>
</feature>
<feature type="disulfide bond" evidence="4">
    <location>
        <begin position="86"/>
        <end position="95"/>
    </location>
</feature>
<dbReference type="KEGG" id="spu:115923795"/>
<dbReference type="CDD" id="cd00054">
    <property type="entry name" value="EGF_CA"/>
    <property type="match status" value="1"/>
</dbReference>
<keyword evidence="2" id="KW-0677">Repeat</keyword>
<dbReference type="GeneID" id="115923795"/>
<dbReference type="SMART" id="SM00179">
    <property type="entry name" value="EGF_CA"/>
    <property type="match status" value="1"/>
</dbReference>
<evidence type="ECO:0000256" key="3">
    <source>
        <dbReference type="ARBA" id="ARBA00023157"/>
    </source>
</evidence>
<feature type="domain" description="SMB" evidence="7">
    <location>
        <begin position="22"/>
        <end position="64"/>
    </location>
</feature>
<dbReference type="RefSeq" id="XP_030840979.1">
    <property type="nucleotide sequence ID" value="XM_030985119.1"/>
</dbReference>
<dbReference type="AlphaFoldDB" id="A0A7M7NSD1"/>
<dbReference type="Proteomes" id="UP000007110">
    <property type="component" value="Unassembled WGS sequence"/>
</dbReference>
<evidence type="ECO:0000256" key="1">
    <source>
        <dbReference type="ARBA" id="ARBA00022536"/>
    </source>
</evidence>
<dbReference type="InParanoid" id="A0A7M7NSD1"/>
<dbReference type="GO" id="GO:0005509">
    <property type="term" value="F:calcium ion binding"/>
    <property type="evidence" value="ECO:0007669"/>
    <property type="project" value="InterPro"/>
</dbReference>
<evidence type="ECO:0000313" key="9">
    <source>
        <dbReference type="Proteomes" id="UP000007110"/>
    </source>
</evidence>
<feature type="signal peptide" evidence="5">
    <location>
        <begin position="1"/>
        <end position="21"/>
    </location>
</feature>
<dbReference type="Pfam" id="PF01033">
    <property type="entry name" value="Somatomedin_B"/>
    <property type="match status" value="1"/>
</dbReference>
<dbReference type="Pfam" id="PF00008">
    <property type="entry name" value="EGF"/>
    <property type="match status" value="1"/>
</dbReference>
<keyword evidence="3 4" id="KW-1015">Disulfide bond</keyword>
<evidence type="ECO:0000256" key="5">
    <source>
        <dbReference type="SAM" id="SignalP"/>
    </source>
</evidence>
<name>A0A7M7NSD1_STRPU</name>
<dbReference type="PROSITE" id="PS00022">
    <property type="entry name" value="EGF_1"/>
    <property type="match status" value="1"/>
</dbReference>